<gene>
    <name evidence="1" type="ORF">DERYTH_LOCUS24848</name>
</gene>
<comment type="caution">
    <text evidence="1">The sequence shown here is derived from an EMBL/GenBank/DDBJ whole genome shotgun (WGS) entry which is preliminary data.</text>
</comment>
<evidence type="ECO:0000313" key="2">
    <source>
        <dbReference type="Proteomes" id="UP000789405"/>
    </source>
</evidence>
<dbReference type="EMBL" id="CAJVPY010043605">
    <property type="protein sequence ID" value="CAG8808292.1"/>
    <property type="molecule type" value="Genomic_DNA"/>
</dbReference>
<feature type="non-terminal residue" evidence="1">
    <location>
        <position position="49"/>
    </location>
</feature>
<dbReference type="AlphaFoldDB" id="A0A9N9K2J0"/>
<feature type="non-terminal residue" evidence="1">
    <location>
        <position position="1"/>
    </location>
</feature>
<name>A0A9N9K2J0_9GLOM</name>
<keyword evidence="2" id="KW-1185">Reference proteome</keyword>
<dbReference type="Proteomes" id="UP000789405">
    <property type="component" value="Unassembled WGS sequence"/>
</dbReference>
<proteinExistence type="predicted"/>
<sequence>CEKHVEKPEEHNYQPIKNQAMFLTMYQTNLDPNELKAVQIAIKIESDEN</sequence>
<reference evidence="1" key="1">
    <citation type="submission" date="2021-06" db="EMBL/GenBank/DDBJ databases">
        <authorList>
            <person name="Kallberg Y."/>
            <person name="Tangrot J."/>
            <person name="Rosling A."/>
        </authorList>
    </citation>
    <scope>NUCLEOTIDE SEQUENCE</scope>
    <source>
        <strain evidence="1">MA453B</strain>
    </source>
</reference>
<organism evidence="1 2">
    <name type="scientific">Dentiscutata erythropus</name>
    <dbReference type="NCBI Taxonomy" id="1348616"/>
    <lineage>
        <taxon>Eukaryota</taxon>
        <taxon>Fungi</taxon>
        <taxon>Fungi incertae sedis</taxon>
        <taxon>Mucoromycota</taxon>
        <taxon>Glomeromycotina</taxon>
        <taxon>Glomeromycetes</taxon>
        <taxon>Diversisporales</taxon>
        <taxon>Gigasporaceae</taxon>
        <taxon>Dentiscutata</taxon>
    </lineage>
</organism>
<protein>
    <submittedName>
        <fullName evidence="1">1879_t:CDS:1</fullName>
    </submittedName>
</protein>
<evidence type="ECO:0000313" key="1">
    <source>
        <dbReference type="EMBL" id="CAG8808292.1"/>
    </source>
</evidence>
<accession>A0A9N9K2J0</accession>